<dbReference type="PANTHER" id="PTHR33525">
    <property type="match status" value="1"/>
</dbReference>
<feature type="domain" description="HDOD" evidence="1">
    <location>
        <begin position="13"/>
        <end position="207"/>
    </location>
</feature>
<dbReference type="RefSeq" id="WP_093427340.1">
    <property type="nucleotide sequence ID" value="NZ_FOMJ01000001.1"/>
</dbReference>
<sequence length="281" mass="31319">MSPSDTEFLSLRMPRVSPSGQDVLALLESERPDIRSVTEAIHHDPVLSSAVLKYANAPMYRRLVEVTNVRQAVSILGLANVRLAVMVASMRDFADDYRDHPLANAIWSHSFTMAALMRAIADMAVPRRAEDIELTGLLHEMGALILLTNFPEEYTGLAEEALAEDAFLEDREKAFFGITHNELVARVIDEIRLPDASRGAITDFPYMEQVPLAGREVDDHLAVLALAHHLHEEAGRQPHHPRERIPDQRDRLLEALSLDEADLAALQQQHKALRDSYGVGG</sequence>
<protein>
    <submittedName>
        <fullName evidence="2">HD-like signal output (HDOD) domain, no enzymatic activity</fullName>
    </submittedName>
</protein>
<proteinExistence type="predicted"/>
<dbReference type="EMBL" id="FOMJ01000001">
    <property type="protein sequence ID" value="SFD07247.1"/>
    <property type="molecule type" value="Genomic_DNA"/>
</dbReference>
<dbReference type="STRING" id="1123397.SAMN05660831_00710"/>
<name>A0A1I1PBM8_9GAMM</name>
<evidence type="ECO:0000259" key="1">
    <source>
        <dbReference type="PROSITE" id="PS51833"/>
    </source>
</evidence>
<dbReference type="PROSITE" id="PS51833">
    <property type="entry name" value="HDOD"/>
    <property type="match status" value="1"/>
</dbReference>
<dbReference type="SUPFAM" id="SSF109604">
    <property type="entry name" value="HD-domain/PDEase-like"/>
    <property type="match status" value="1"/>
</dbReference>
<dbReference type="Gene3D" id="1.10.3210.10">
    <property type="entry name" value="Hypothetical protein af1432"/>
    <property type="match status" value="1"/>
</dbReference>
<keyword evidence="3" id="KW-1185">Reference proteome</keyword>
<reference evidence="2 3" key="1">
    <citation type="submission" date="2016-10" db="EMBL/GenBank/DDBJ databases">
        <authorList>
            <person name="de Groot N.N."/>
        </authorList>
    </citation>
    <scope>NUCLEOTIDE SEQUENCE [LARGE SCALE GENOMIC DNA]</scope>
    <source>
        <strain evidence="2 3">HL3</strain>
    </source>
</reference>
<gene>
    <name evidence="2" type="ORF">SAMN05660831_00710</name>
</gene>
<dbReference type="PANTHER" id="PTHR33525:SF4">
    <property type="entry name" value="CYCLIC DI-GMP PHOSPHODIESTERASE CDGJ"/>
    <property type="match status" value="1"/>
</dbReference>
<dbReference type="Proteomes" id="UP000198611">
    <property type="component" value="Unassembled WGS sequence"/>
</dbReference>
<dbReference type="OrthoDB" id="9770715at2"/>
<evidence type="ECO:0000313" key="2">
    <source>
        <dbReference type="EMBL" id="SFD07247.1"/>
    </source>
</evidence>
<dbReference type="InterPro" id="IPR013976">
    <property type="entry name" value="HDOD"/>
</dbReference>
<accession>A0A1I1PBM8</accession>
<dbReference type="Pfam" id="PF08668">
    <property type="entry name" value="HDOD"/>
    <property type="match status" value="1"/>
</dbReference>
<organism evidence="2 3">
    <name type="scientific">Thiohalospira halophila DSM 15071</name>
    <dbReference type="NCBI Taxonomy" id="1123397"/>
    <lineage>
        <taxon>Bacteria</taxon>
        <taxon>Pseudomonadati</taxon>
        <taxon>Pseudomonadota</taxon>
        <taxon>Gammaproteobacteria</taxon>
        <taxon>Thiohalospirales</taxon>
        <taxon>Thiohalospiraceae</taxon>
        <taxon>Thiohalospira</taxon>
    </lineage>
</organism>
<dbReference type="AlphaFoldDB" id="A0A1I1PBM8"/>
<evidence type="ECO:0000313" key="3">
    <source>
        <dbReference type="Proteomes" id="UP000198611"/>
    </source>
</evidence>
<dbReference type="InterPro" id="IPR052340">
    <property type="entry name" value="RNase_Y/CdgJ"/>
</dbReference>